<proteinExistence type="predicted"/>
<dbReference type="InterPro" id="IPR050951">
    <property type="entry name" value="Retrovirus_Pol_polyprotein"/>
</dbReference>
<dbReference type="SUPFAM" id="SSF56672">
    <property type="entry name" value="DNA/RNA polymerases"/>
    <property type="match status" value="1"/>
</dbReference>
<protein>
    <submittedName>
        <fullName evidence="10">RT_RNaseH domain-containing protein</fullName>
    </submittedName>
</protein>
<dbReference type="Gene3D" id="3.10.20.370">
    <property type="match status" value="1"/>
</dbReference>
<dbReference type="GO" id="GO:0004519">
    <property type="term" value="F:endonuclease activity"/>
    <property type="evidence" value="ECO:0007669"/>
    <property type="project" value="UniProtKB-KW"/>
</dbReference>
<accession>A0A183AHG5</accession>
<keyword evidence="2" id="KW-0548">Nucleotidyltransferase</keyword>
<keyword evidence="9" id="KW-1185">Reference proteome</keyword>
<keyword evidence="1" id="KW-0808">Transferase</keyword>
<dbReference type="Proteomes" id="UP000272942">
    <property type="component" value="Unassembled WGS sequence"/>
</dbReference>
<evidence type="ECO:0000259" key="7">
    <source>
        <dbReference type="Pfam" id="PF17917"/>
    </source>
</evidence>
<dbReference type="GO" id="GO:0003964">
    <property type="term" value="F:RNA-directed DNA polymerase activity"/>
    <property type="evidence" value="ECO:0007669"/>
    <property type="project" value="UniProtKB-KW"/>
</dbReference>
<organism evidence="10">
    <name type="scientific">Echinostoma caproni</name>
    <dbReference type="NCBI Taxonomy" id="27848"/>
    <lineage>
        <taxon>Eukaryota</taxon>
        <taxon>Metazoa</taxon>
        <taxon>Spiralia</taxon>
        <taxon>Lophotrochozoa</taxon>
        <taxon>Platyhelminthes</taxon>
        <taxon>Trematoda</taxon>
        <taxon>Digenea</taxon>
        <taxon>Plagiorchiida</taxon>
        <taxon>Echinostomata</taxon>
        <taxon>Echinostomatoidea</taxon>
        <taxon>Echinostomatidae</taxon>
        <taxon>Echinostoma</taxon>
    </lineage>
</organism>
<evidence type="ECO:0000256" key="3">
    <source>
        <dbReference type="ARBA" id="ARBA00022722"/>
    </source>
</evidence>
<evidence type="ECO:0000313" key="10">
    <source>
        <dbReference type="WBParaSite" id="ECPE_0000641301-mRNA-1"/>
    </source>
</evidence>
<evidence type="ECO:0000313" key="9">
    <source>
        <dbReference type="Proteomes" id="UP000272942"/>
    </source>
</evidence>
<evidence type="ECO:0000256" key="2">
    <source>
        <dbReference type="ARBA" id="ARBA00022695"/>
    </source>
</evidence>
<dbReference type="AlphaFoldDB" id="A0A183AHG5"/>
<dbReference type="EMBL" id="UZAN01043402">
    <property type="protein sequence ID" value="VDP78289.1"/>
    <property type="molecule type" value="Genomic_DNA"/>
</dbReference>
<gene>
    <name evidence="8" type="ORF">ECPE_LOCUS6400</name>
</gene>
<dbReference type="PANTHER" id="PTHR37984">
    <property type="entry name" value="PROTEIN CBG26694"/>
    <property type="match status" value="1"/>
</dbReference>
<feature type="domain" description="Reverse transcriptase RNase H-like" evidence="7">
    <location>
        <begin position="1"/>
        <end position="71"/>
    </location>
</feature>
<dbReference type="GO" id="GO:0016787">
    <property type="term" value="F:hydrolase activity"/>
    <property type="evidence" value="ECO:0007669"/>
    <property type="project" value="UniProtKB-KW"/>
</dbReference>
<evidence type="ECO:0000256" key="6">
    <source>
        <dbReference type="ARBA" id="ARBA00022918"/>
    </source>
</evidence>
<dbReference type="OrthoDB" id="6103187at2759"/>
<reference evidence="10" key="1">
    <citation type="submission" date="2016-06" db="UniProtKB">
        <authorList>
            <consortium name="WormBaseParasite"/>
        </authorList>
    </citation>
    <scope>IDENTIFICATION</scope>
</reference>
<dbReference type="PANTHER" id="PTHR37984:SF5">
    <property type="entry name" value="PROTEIN NYNRIN-LIKE"/>
    <property type="match status" value="1"/>
</dbReference>
<dbReference type="WBParaSite" id="ECPE_0000641301-mRNA-1">
    <property type="protein sequence ID" value="ECPE_0000641301-mRNA-1"/>
    <property type="gene ID" value="ECPE_0000641301"/>
</dbReference>
<sequence>MDASPVGIGAVLEQNRHPVLCISSRLTAAERGDSQTQREALAVYWAVTRMHKYLCGTHFTIASDHEALQFI</sequence>
<evidence type="ECO:0000256" key="1">
    <source>
        <dbReference type="ARBA" id="ARBA00022679"/>
    </source>
</evidence>
<evidence type="ECO:0000313" key="8">
    <source>
        <dbReference type="EMBL" id="VDP78289.1"/>
    </source>
</evidence>
<dbReference type="InterPro" id="IPR043502">
    <property type="entry name" value="DNA/RNA_pol_sf"/>
</dbReference>
<keyword evidence="6" id="KW-0695">RNA-directed DNA polymerase</keyword>
<name>A0A183AHG5_9TREM</name>
<dbReference type="InterPro" id="IPR041373">
    <property type="entry name" value="RT_RNaseH"/>
</dbReference>
<keyword evidence="5" id="KW-0378">Hydrolase</keyword>
<keyword evidence="4" id="KW-0255">Endonuclease</keyword>
<reference evidence="8 9" key="2">
    <citation type="submission" date="2018-11" db="EMBL/GenBank/DDBJ databases">
        <authorList>
            <consortium name="Pathogen Informatics"/>
        </authorList>
    </citation>
    <scope>NUCLEOTIDE SEQUENCE [LARGE SCALE GENOMIC DNA]</scope>
    <source>
        <strain evidence="8 9">Egypt</strain>
    </source>
</reference>
<keyword evidence="3" id="KW-0540">Nuclease</keyword>
<evidence type="ECO:0000256" key="5">
    <source>
        <dbReference type="ARBA" id="ARBA00022801"/>
    </source>
</evidence>
<evidence type="ECO:0000256" key="4">
    <source>
        <dbReference type="ARBA" id="ARBA00022759"/>
    </source>
</evidence>
<dbReference type="Pfam" id="PF17917">
    <property type="entry name" value="RT_RNaseH"/>
    <property type="match status" value="1"/>
</dbReference>